<protein>
    <submittedName>
        <fullName evidence="1">Uncharacterized protein</fullName>
    </submittedName>
</protein>
<name>A0A2N5S8N2_9BASI</name>
<comment type="caution">
    <text evidence="1">The sequence shown here is derived from an EMBL/GenBank/DDBJ whole genome shotgun (WGS) entry which is preliminary data.</text>
</comment>
<dbReference type="AlphaFoldDB" id="A0A2N5S8N2"/>
<reference evidence="1 3" key="1">
    <citation type="submission" date="2017-11" db="EMBL/GenBank/DDBJ databases">
        <title>De novo assembly and phasing of dikaryotic genomes from two isolates of Puccinia coronata f. sp. avenae, the causal agent of oat crown rust.</title>
        <authorList>
            <person name="Miller M.E."/>
            <person name="Zhang Y."/>
            <person name="Omidvar V."/>
            <person name="Sperschneider J."/>
            <person name="Schwessinger B."/>
            <person name="Raley C."/>
            <person name="Palmer J.M."/>
            <person name="Garnica D."/>
            <person name="Upadhyaya N."/>
            <person name="Rathjen J."/>
            <person name="Taylor J.M."/>
            <person name="Park R.F."/>
            <person name="Dodds P.N."/>
            <person name="Hirsch C.D."/>
            <person name="Kianian S.F."/>
            <person name="Figueroa M."/>
        </authorList>
    </citation>
    <scope>NUCLEOTIDE SEQUENCE [LARGE SCALE GENOMIC DNA]</scope>
    <source>
        <strain evidence="1">12SD80</strain>
    </source>
</reference>
<evidence type="ECO:0000313" key="2">
    <source>
        <dbReference type="EMBL" id="PLW37932.1"/>
    </source>
</evidence>
<accession>A0A2N5S8N2</accession>
<sequence length="88" mass="9425">MRGNFWDSIATDRLFVDTKVDTQGHVHQDQPVLLIGCSGVAGPACGRVEPTPCRVLAHETKPRRDESGPAGPSLTLARHIISPDIAAL</sequence>
<organism evidence="1 3">
    <name type="scientific">Puccinia coronata f. sp. avenae</name>
    <dbReference type="NCBI Taxonomy" id="200324"/>
    <lineage>
        <taxon>Eukaryota</taxon>
        <taxon>Fungi</taxon>
        <taxon>Dikarya</taxon>
        <taxon>Basidiomycota</taxon>
        <taxon>Pucciniomycotina</taxon>
        <taxon>Pucciniomycetes</taxon>
        <taxon>Pucciniales</taxon>
        <taxon>Pucciniaceae</taxon>
        <taxon>Puccinia</taxon>
    </lineage>
</organism>
<proteinExistence type="predicted"/>
<dbReference type="Proteomes" id="UP000235392">
    <property type="component" value="Unassembled WGS sequence"/>
</dbReference>
<dbReference type="EMBL" id="PGCI01001001">
    <property type="protein sequence ID" value="PLW09596.1"/>
    <property type="molecule type" value="Genomic_DNA"/>
</dbReference>
<gene>
    <name evidence="2" type="ORF">PCASD_10024</name>
    <name evidence="1" type="ORF">PCASD_20249</name>
</gene>
<dbReference type="EMBL" id="PGCI01000135">
    <property type="protein sequence ID" value="PLW37932.1"/>
    <property type="molecule type" value="Genomic_DNA"/>
</dbReference>
<evidence type="ECO:0000313" key="3">
    <source>
        <dbReference type="Proteomes" id="UP000235392"/>
    </source>
</evidence>
<evidence type="ECO:0000313" key="1">
    <source>
        <dbReference type="EMBL" id="PLW09596.1"/>
    </source>
</evidence>